<dbReference type="InterPro" id="IPR050129">
    <property type="entry name" value="Zn_alcohol_dh"/>
</dbReference>
<evidence type="ECO:0000256" key="1">
    <source>
        <dbReference type="ARBA" id="ARBA00022723"/>
    </source>
</evidence>
<dbReference type="STRING" id="1122155.SAMN02745158_00121"/>
<evidence type="ECO:0000313" key="7">
    <source>
        <dbReference type="Proteomes" id="UP000184245"/>
    </source>
</evidence>
<name>A0A1M4SIX1_9CLOT</name>
<evidence type="ECO:0000259" key="5">
    <source>
        <dbReference type="SMART" id="SM00829"/>
    </source>
</evidence>
<dbReference type="Gene3D" id="3.40.50.720">
    <property type="entry name" value="NAD(P)-binding Rossmann-like Domain"/>
    <property type="match status" value="1"/>
</dbReference>
<comment type="similarity">
    <text evidence="4">Belongs to the zinc-containing alcohol dehydrogenase family.</text>
</comment>
<dbReference type="InterPro" id="IPR002328">
    <property type="entry name" value="ADH_Zn_CS"/>
</dbReference>
<dbReference type="Proteomes" id="UP000184245">
    <property type="component" value="Unassembled WGS sequence"/>
</dbReference>
<dbReference type="CDD" id="cd08235">
    <property type="entry name" value="iditol_2_DH_like"/>
    <property type="match status" value="1"/>
</dbReference>
<dbReference type="InterPro" id="IPR020843">
    <property type="entry name" value="ER"/>
</dbReference>
<dbReference type="Gene3D" id="3.90.180.10">
    <property type="entry name" value="Medium-chain alcohol dehydrogenases, catalytic domain"/>
    <property type="match status" value="1"/>
</dbReference>
<reference evidence="6 7" key="1">
    <citation type="submission" date="2016-11" db="EMBL/GenBank/DDBJ databases">
        <authorList>
            <person name="Jaros S."/>
            <person name="Januszkiewicz K."/>
            <person name="Wedrychowicz H."/>
        </authorList>
    </citation>
    <scope>NUCLEOTIDE SEQUENCE [LARGE SCALE GENOMIC DNA]</scope>
    <source>
        <strain evidence="6 7">DSM 17459</strain>
    </source>
</reference>
<dbReference type="InterPro" id="IPR013154">
    <property type="entry name" value="ADH-like_N"/>
</dbReference>
<protein>
    <submittedName>
        <fullName evidence="6">L-iditol 2-dehydrogenase</fullName>
    </submittedName>
</protein>
<dbReference type="PANTHER" id="PTHR43401">
    <property type="entry name" value="L-THREONINE 3-DEHYDROGENASE"/>
    <property type="match status" value="1"/>
</dbReference>
<dbReference type="InterPro" id="IPR013149">
    <property type="entry name" value="ADH-like_C"/>
</dbReference>
<dbReference type="Pfam" id="PF08240">
    <property type="entry name" value="ADH_N"/>
    <property type="match status" value="1"/>
</dbReference>
<dbReference type="GO" id="GO:0016491">
    <property type="term" value="F:oxidoreductase activity"/>
    <property type="evidence" value="ECO:0007669"/>
    <property type="project" value="UniProtKB-KW"/>
</dbReference>
<organism evidence="6 7">
    <name type="scientific">Lactonifactor longoviformis DSM 17459</name>
    <dbReference type="NCBI Taxonomy" id="1122155"/>
    <lineage>
        <taxon>Bacteria</taxon>
        <taxon>Bacillati</taxon>
        <taxon>Bacillota</taxon>
        <taxon>Clostridia</taxon>
        <taxon>Eubacteriales</taxon>
        <taxon>Clostridiaceae</taxon>
        <taxon>Lactonifactor</taxon>
    </lineage>
</organism>
<dbReference type="PROSITE" id="PS00059">
    <property type="entry name" value="ADH_ZINC"/>
    <property type="match status" value="1"/>
</dbReference>
<feature type="domain" description="Enoyl reductase (ER)" evidence="5">
    <location>
        <begin position="8"/>
        <end position="343"/>
    </location>
</feature>
<proteinExistence type="inferred from homology"/>
<dbReference type="OrthoDB" id="9769198at2"/>
<keyword evidence="2 4" id="KW-0862">Zinc</keyword>
<evidence type="ECO:0000256" key="3">
    <source>
        <dbReference type="ARBA" id="ARBA00023002"/>
    </source>
</evidence>
<evidence type="ECO:0000256" key="4">
    <source>
        <dbReference type="RuleBase" id="RU361277"/>
    </source>
</evidence>
<dbReference type="GO" id="GO:0008270">
    <property type="term" value="F:zinc ion binding"/>
    <property type="evidence" value="ECO:0007669"/>
    <property type="project" value="InterPro"/>
</dbReference>
<keyword evidence="3" id="KW-0560">Oxidoreductase</keyword>
<dbReference type="InterPro" id="IPR011032">
    <property type="entry name" value="GroES-like_sf"/>
</dbReference>
<dbReference type="AlphaFoldDB" id="A0A1M4SIX1"/>
<gene>
    <name evidence="6" type="ORF">SAMN02745158_00121</name>
</gene>
<evidence type="ECO:0000313" key="6">
    <source>
        <dbReference type="EMBL" id="SHE32092.1"/>
    </source>
</evidence>
<accession>A0A1M4SIX1</accession>
<dbReference type="InterPro" id="IPR036291">
    <property type="entry name" value="NAD(P)-bd_dom_sf"/>
</dbReference>
<sequence>MRAVVLNGPNDFKAAEVERPEIGDNDILLQMKKAAICGTDMRILAGTKTKGVRYPSIIGHEMCGLICEVGKNVKGFEVGEKVSIANVIPCHSCHSCLTGRENACMNRKAIGYEFDGGFAEYVLIPGIAIESGNVVKLPEDVSFEEGALIEPLSCCIRGLKNAGTGFNDSVLIVGAGPIGLMHLQLSKIVGAKKVIVSEPIASRREKAEKLGADLVIDPTKENLADIVMRETDSLGMDVIVMAIGVPAIINSTLKLCRKGGTVNLFAGFAGTGESTIEVNTIHYNEINVNGSTAYKREDYFEAADMVKNKKVNLKEIVTHTFKIDDFQDAYEVCKSGSGLKVLIEP</sequence>
<dbReference type="SUPFAM" id="SSF50129">
    <property type="entry name" value="GroES-like"/>
    <property type="match status" value="1"/>
</dbReference>
<dbReference type="SUPFAM" id="SSF51735">
    <property type="entry name" value="NAD(P)-binding Rossmann-fold domains"/>
    <property type="match status" value="1"/>
</dbReference>
<dbReference type="RefSeq" id="WP_072848230.1">
    <property type="nucleotide sequence ID" value="NZ_FQVI01000001.1"/>
</dbReference>
<comment type="cofactor">
    <cofactor evidence="4">
        <name>Zn(2+)</name>
        <dbReference type="ChEBI" id="CHEBI:29105"/>
    </cofactor>
</comment>
<keyword evidence="1 4" id="KW-0479">Metal-binding</keyword>
<dbReference type="SMART" id="SM00829">
    <property type="entry name" value="PKS_ER"/>
    <property type="match status" value="1"/>
</dbReference>
<dbReference type="PANTHER" id="PTHR43401:SF2">
    <property type="entry name" value="L-THREONINE 3-DEHYDROGENASE"/>
    <property type="match status" value="1"/>
</dbReference>
<evidence type="ECO:0000256" key="2">
    <source>
        <dbReference type="ARBA" id="ARBA00022833"/>
    </source>
</evidence>
<dbReference type="EMBL" id="FQVI01000001">
    <property type="protein sequence ID" value="SHE32092.1"/>
    <property type="molecule type" value="Genomic_DNA"/>
</dbReference>
<dbReference type="Pfam" id="PF00107">
    <property type="entry name" value="ADH_zinc_N"/>
    <property type="match status" value="1"/>
</dbReference>
<keyword evidence="7" id="KW-1185">Reference proteome</keyword>